<dbReference type="STRING" id="1499967.U27_03536"/>
<dbReference type="Gene3D" id="3.40.50.300">
    <property type="entry name" value="P-loop containing nucleotide triphosphate hydrolases"/>
    <property type="match status" value="1"/>
</dbReference>
<dbReference type="Pfam" id="PF08011">
    <property type="entry name" value="PDDEXK_9"/>
    <property type="match status" value="1"/>
</dbReference>
<protein>
    <recommendedName>
        <fullName evidence="1">AAA-ATPase-like domain-containing protein</fullName>
    </recommendedName>
</protein>
<evidence type="ECO:0000313" key="3">
    <source>
        <dbReference type="Proteomes" id="UP000030661"/>
    </source>
</evidence>
<dbReference type="PANTHER" id="PTHR34825">
    <property type="entry name" value="CONSERVED PROTEIN, WITH A WEAK D-GALACTARATE DEHYDRATASE/ALTRONATE HYDROLASE DOMAIN"/>
    <property type="match status" value="1"/>
</dbReference>
<organism evidence="2 3">
    <name type="scientific">Vecturithrix granuli</name>
    <dbReference type="NCBI Taxonomy" id="1499967"/>
    <lineage>
        <taxon>Bacteria</taxon>
        <taxon>Candidatus Moduliflexota</taxon>
        <taxon>Candidatus Vecturitrichia</taxon>
        <taxon>Candidatus Vecturitrichales</taxon>
        <taxon>Candidatus Vecturitrichaceae</taxon>
        <taxon>Candidatus Vecturithrix</taxon>
    </lineage>
</organism>
<evidence type="ECO:0000313" key="2">
    <source>
        <dbReference type="EMBL" id="GAK56574.1"/>
    </source>
</evidence>
<dbReference type="AlphaFoldDB" id="A0A081BW69"/>
<dbReference type="InterPro" id="IPR012547">
    <property type="entry name" value="PDDEXK_9"/>
</dbReference>
<dbReference type="HOGENOM" id="CLU_033403_2_0_0"/>
<gene>
    <name evidence="2" type="ORF">U27_03536</name>
</gene>
<dbReference type="PANTHER" id="PTHR34825:SF2">
    <property type="entry name" value="AAA-ATPASE-LIKE DOMAIN-CONTAINING PROTEIN"/>
    <property type="match status" value="1"/>
</dbReference>
<reference evidence="2 3" key="1">
    <citation type="journal article" date="2015" name="PeerJ">
        <title>First genomic representation of candidate bacterial phylum KSB3 points to enhanced environmental sensing as a trigger of wastewater bulking.</title>
        <authorList>
            <person name="Sekiguchi Y."/>
            <person name="Ohashi A."/>
            <person name="Parks D.H."/>
            <person name="Yamauchi T."/>
            <person name="Tyson G.W."/>
            <person name="Hugenholtz P."/>
        </authorList>
    </citation>
    <scope>NUCLEOTIDE SEQUENCE [LARGE SCALE GENOMIC DNA]</scope>
</reference>
<sequence length="585" mass="67916">MMKLIPYGQSNYKNVATQNFYYVDKTRYIELLEQMGTRFLVFLRPRRFGKSLFVSMLQHYYDCNRAEEFEALFGQTYIGRHPTPLRNAYPVLFFTFSGIKTYGTIEDTITSFNLSVHAKIRTFLTLNKTHLEITDQEGEKILSIQDGGDQLRELIDILNLKAKTFYLMIDEYDNFGNNILTEYGKARYLEVTHGVGFLRNFFAVIKDGTRDGKIERLFVTGVSPLVLADVTSGFNIGTNISLFPALNAMIGFTRQETDTLIDYYVAEGGIKAEDRQTCLDIMADWYDGYVFSPDAQERVYNSDMVLYFVNQYQMYGRIPPNILDENVRIDYGKLKYLIFLDRQLNGNFEVLHTMLEQGQLAGRFVFSIAVGEEIDQDKFVSLLYFLGLTTILSADQFVTTFIPPNKLIRQMLWGYIRQAAEDAYNFHVEMYKLHQYFKDAALHGEWNVLLTYILEKFYQAASARDFVFHEEGVKMLLLAYLNLADMYRVESEKAFEQGYSDIFLYPDVDLFPDVRYSYIFELKYLKSRDINTEKKKQAQTEKALFQAKQQLARYMDAAAFKRPVKKVAIVLCAHEVLAMEEIAAL</sequence>
<dbReference type="Pfam" id="PF09820">
    <property type="entry name" value="AAA-ATPase_like"/>
    <property type="match status" value="1"/>
</dbReference>
<proteinExistence type="predicted"/>
<dbReference type="InterPro" id="IPR027417">
    <property type="entry name" value="P-loop_NTPase"/>
</dbReference>
<feature type="domain" description="AAA-ATPase-like" evidence="1">
    <location>
        <begin position="6"/>
        <end position="231"/>
    </location>
</feature>
<name>A0A081BW69_VECG1</name>
<dbReference type="InterPro" id="IPR018631">
    <property type="entry name" value="AAA-ATPase-like_dom"/>
</dbReference>
<dbReference type="EMBL" id="DF820465">
    <property type="protein sequence ID" value="GAK56574.1"/>
    <property type="molecule type" value="Genomic_DNA"/>
</dbReference>
<accession>A0A081BW69</accession>
<dbReference type="Proteomes" id="UP000030661">
    <property type="component" value="Unassembled WGS sequence"/>
</dbReference>
<evidence type="ECO:0000259" key="1">
    <source>
        <dbReference type="Pfam" id="PF09820"/>
    </source>
</evidence>
<keyword evidence="3" id="KW-1185">Reference proteome</keyword>
<dbReference type="eggNOG" id="COG1429">
    <property type="taxonomic scope" value="Bacteria"/>
</dbReference>